<evidence type="ECO:0000313" key="2">
    <source>
        <dbReference type="EMBL" id="QRC91658.1"/>
    </source>
</evidence>
<dbReference type="Proteomes" id="UP000663193">
    <property type="component" value="Chromosome 2"/>
</dbReference>
<dbReference type="AlphaFoldDB" id="A0A7U2ERD0"/>
<reference evidence="3" key="1">
    <citation type="journal article" date="2021" name="BMC Genomics">
        <title>Chromosome-level genome assembly and manually-curated proteome of model necrotroph Parastagonospora nodorum Sn15 reveals a genome-wide trove of candidate effector homologs, and redundancy of virulence-related functions within an accessory chromosome.</title>
        <authorList>
            <person name="Bertazzoni S."/>
            <person name="Jones D.A.B."/>
            <person name="Phan H.T."/>
            <person name="Tan K.-C."/>
            <person name="Hane J.K."/>
        </authorList>
    </citation>
    <scope>NUCLEOTIDE SEQUENCE [LARGE SCALE GENOMIC DNA]</scope>
    <source>
        <strain evidence="3">SN15 / ATCC MYA-4574 / FGSC 10173)</strain>
    </source>
</reference>
<dbReference type="VEuPathDB" id="FungiDB:JI435_018800"/>
<accession>A0A7U2ERD0</accession>
<keyword evidence="1" id="KW-1133">Transmembrane helix</keyword>
<dbReference type="EMBL" id="CP069024">
    <property type="protein sequence ID" value="QRC91658.1"/>
    <property type="molecule type" value="Genomic_DNA"/>
</dbReference>
<keyword evidence="1" id="KW-0812">Transmembrane</keyword>
<gene>
    <name evidence="2" type="ORF">JI435_018800</name>
</gene>
<name>A0A7U2ERD0_PHANO</name>
<proteinExistence type="predicted"/>
<keyword evidence="1" id="KW-0472">Membrane</keyword>
<keyword evidence="3" id="KW-1185">Reference proteome</keyword>
<evidence type="ECO:0000313" key="3">
    <source>
        <dbReference type="Proteomes" id="UP000663193"/>
    </source>
</evidence>
<dbReference type="OrthoDB" id="5043642at2759"/>
<protein>
    <submittedName>
        <fullName evidence="2">Uncharacterized protein</fullName>
    </submittedName>
</protein>
<dbReference type="Pfam" id="PF11927">
    <property type="entry name" value="HODM_asu-like"/>
    <property type="match status" value="1"/>
</dbReference>
<organism evidence="2 3">
    <name type="scientific">Phaeosphaeria nodorum (strain SN15 / ATCC MYA-4574 / FGSC 10173)</name>
    <name type="common">Glume blotch fungus</name>
    <name type="synonym">Parastagonospora nodorum</name>
    <dbReference type="NCBI Taxonomy" id="321614"/>
    <lineage>
        <taxon>Eukaryota</taxon>
        <taxon>Fungi</taxon>
        <taxon>Dikarya</taxon>
        <taxon>Ascomycota</taxon>
        <taxon>Pezizomycotina</taxon>
        <taxon>Dothideomycetes</taxon>
        <taxon>Pleosporomycetidae</taxon>
        <taxon>Pleosporales</taxon>
        <taxon>Pleosporineae</taxon>
        <taxon>Phaeosphaeriaceae</taxon>
        <taxon>Parastagonospora</taxon>
    </lineage>
</organism>
<evidence type="ECO:0000256" key="1">
    <source>
        <dbReference type="SAM" id="Phobius"/>
    </source>
</evidence>
<dbReference type="InterPro" id="IPR021848">
    <property type="entry name" value="HODM_asu-like"/>
</dbReference>
<feature type="transmembrane region" description="Helical" evidence="1">
    <location>
        <begin position="12"/>
        <end position="31"/>
    </location>
</feature>
<sequence length="502" mass="56813">MGQQKEHKASVPVPLYVLLFIVIGLCAWSFWIGTVCVRLWFYKGALGPVPEKFIIIPHHRKEKEPAQAQSLPPPTIKNGRNTVFPTVAHLNCNTVFPAVAHLATKPTNPFSDDHAVPDASEEWRTIPKITIEDSDEPFDNAIAQEYADPARVRKFLAEERRISRLPTFDQDDCGDGSEFPEVPYAIAPVEPWAALTYRQLGLQKVNNTSAWLTINNSYIEHHEARMSLLERKQADCVQVRHDGEAACEELADLVVQHLCKAHPDHFTAKLKGRRRHVRNELASKEYALVRPFDCHPLGLCARLAVEDFCIWRRGEFTLGWYLQASATLFPAGWNLRHHIGKSLSSIINDPFEPLPLWHDLPDILNLPYTPTTLYTRHTTFIQTLSLTTPLTSTLHIPRPADFFSGGVQHLVPQNLYIRREYQSFRQLAKSGAVVMTSRTELTRLTDVAGRREKDDLMAEIRGWGEDEAGFKGRDLWSRAVGSWCEGGSAFRDDVTVITGVEE</sequence>